<accession>A0A1H5UBR8</accession>
<evidence type="ECO:0000256" key="5">
    <source>
        <dbReference type="ARBA" id="ARBA00022438"/>
    </source>
</evidence>
<evidence type="ECO:0000256" key="6">
    <source>
        <dbReference type="ARBA" id="ARBA00022670"/>
    </source>
</evidence>
<evidence type="ECO:0000313" key="11">
    <source>
        <dbReference type="Proteomes" id="UP000242850"/>
    </source>
</evidence>
<evidence type="ECO:0000256" key="3">
    <source>
        <dbReference type="ARBA" id="ARBA00001947"/>
    </source>
</evidence>
<keyword evidence="9" id="KW-0482">Metalloprotease</keyword>
<evidence type="ECO:0000256" key="9">
    <source>
        <dbReference type="ARBA" id="ARBA00023049"/>
    </source>
</evidence>
<evidence type="ECO:0000256" key="1">
    <source>
        <dbReference type="ARBA" id="ARBA00001941"/>
    </source>
</evidence>
<dbReference type="GO" id="GO:0006508">
    <property type="term" value="P:proteolysis"/>
    <property type="evidence" value="ECO:0007669"/>
    <property type="project" value="UniProtKB-KW"/>
</dbReference>
<evidence type="ECO:0000313" key="10">
    <source>
        <dbReference type="EMBL" id="SEF72552.1"/>
    </source>
</evidence>
<organism evidence="10 11">
    <name type="scientific">Caloramator fervidus</name>
    <dbReference type="NCBI Taxonomy" id="29344"/>
    <lineage>
        <taxon>Bacteria</taxon>
        <taxon>Bacillati</taxon>
        <taxon>Bacillota</taxon>
        <taxon>Clostridia</taxon>
        <taxon>Eubacteriales</taxon>
        <taxon>Clostridiaceae</taxon>
        <taxon>Caloramator</taxon>
    </lineage>
</organism>
<proteinExistence type="inferred from homology"/>
<reference evidence="11" key="1">
    <citation type="submission" date="2016-10" db="EMBL/GenBank/DDBJ databases">
        <authorList>
            <person name="Varghese N."/>
            <person name="Submissions S."/>
        </authorList>
    </citation>
    <scope>NUCLEOTIDE SEQUENCE [LARGE SCALE GENOMIC DNA]</scope>
    <source>
        <strain evidence="11">DSM 5463</strain>
    </source>
</reference>
<evidence type="ECO:0000256" key="2">
    <source>
        <dbReference type="ARBA" id="ARBA00001946"/>
    </source>
</evidence>
<protein>
    <submittedName>
        <fullName evidence="10">Leucyl aminopeptidase (Aminopeptidase T)</fullName>
    </submittedName>
</protein>
<dbReference type="PANTHER" id="PTHR34448:SF1">
    <property type="entry name" value="BLL6088 PROTEIN"/>
    <property type="match status" value="1"/>
</dbReference>
<gene>
    <name evidence="10" type="ORF">SAMN05660865_00868</name>
</gene>
<evidence type="ECO:0000256" key="4">
    <source>
        <dbReference type="ARBA" id="ARBA00008236"/>
    </source>
</evidence>
<evidence type="ECO:0000256" key="8">
    <source>
        <dbReference type="ARBA" id="ARBA00022801"/>
    </source>
</evidence>
<keyword evidence="8" id="KW-0378">Hydrolase</keyword>
<dbReference type="InterPro" id="IPR052170">
    <property type="entry name" value="M29_Exopeptidase"/>
</dbReference>
<sequence length="371" mass="41989">MVDERIKILAKNLINYSCRLQPGEKVLIETIHLELPLVTELVKEAYRVGAIPFVTIKNKTVDRAILMGATEEQMKLMAKYEAARMSDMDAYIGIRSGNNTAELSDVPAEKLEIYNKYFWHEVHGKIRVPKTKWVVLRYPSPSMAQLANMSTEAFEDFYFNVCNLDYSKMSKAMDALVELMEKTDKVRIVGPGTDLTFSIKGIPVVKCDGKMNIPDGEVYTAPVKDSVNGYITYNTPSEYQGFTFENIRLEFKDGKIVKATANNTERINKIFDTDEGARYIGEFAIGVNPYITKPMKDILFDEKIAGSIHFTPGSSYEDAFNGNKSAIHWDLVYIQTPEYGGGEIYFDDVLVRKDGRFVLPELEGLNPENLK</sequence>
<keyword evidence="7" id="KW-0479">Metal-binding</keyword>
<comment type="cofactor">
    <cofactor evidence="1">
        <name>Co(2+)</name>
        <dbReference type="ChEBI" id="CHEBI:48828"/>
    </cofactor>
</comment>
<dbReference type="InterPro" id="IPR035097">
    <property type="entry name" value="M29_N-terminal"/>
</dbReference>
<dbReference type="PANTHER" id="PTHR34448">
    <property type="entry name" value="AMINOPEPTIDASE"/>
    <property type="match status" value="1"/>
</dbReference>
<dbReference type="Gene3D" id="3.40.1830.10">
    <property type="entry name" value="Thermophilic metalloprotease (M29)"/>
    <property type="match status" value="1"/>
</dbReference>
<comment type="cofactor">
    <cofactor evidence="3">
        <name>Zn(2+)</name>
        <dbReference type="ChEBI" id="CHEBI:29105"/>
    </cofactor>
</comment>
<dbReference type="GO" id="GO:0046872">
    <property type="term" value="F:metal ion binding"/>
    <property type="evidence" value="ECO:0007669"/>
    <property type="project" value="UniProtKB-KW"/>
</dbReference>
<dbReference type="GO" id="GO:0004177">
    <property type="term" value="F:aminopeptidase activity"/>
    <property type="evidence" value="ECO:0007669"/>
    <property type="project" value="UniProtKB-KW"/>
</dbReference>
<dbReference type="AlphaFoldDB" id="A0A1H5UBR8"/>
<evidence type="ECO:0000256" key="7">
    <source>
        <dbReference type="ARBA" id="ARBA00022723"/>
    </source>
</evidence>
<dbReference type="RefSeq" id="WP_103895851.1">
    <property type="nucleotide sequence ID" value="NZ_FNUK01000008.1"/>
</dbReference>
<comment type="similarity">
    <text evidence="4">Belongs to the peptidase M29 family.</text>
</comment>
<name>A0A1H5UBR8_9CLOT</name>
<comment type="cofactor">
    <cofactor evidence="2">
        <name>Mg(2+)</name>
        <dbReference type="ChEBI" id="CHEBI:18420"/>
    </cofactor>
</comment>
<dbReference type="EMBL" id="FNUK01000008">
    <property type="protein sequence ID" value="SEF72552.1"/>
    <property type="molecule type" value="Genomic_DNA"/>
</dbReference>
<keyword evidence="6" id="KW-0645">Protease</keyword>
<dbReference type="GO" id="GO:0008237">
    <property type="term" value="F:metallopeptidase activity"/>
    <property type="evidence" value="ECO:0007669"/>
    <property type="project" value="UniProtKB-KW"/>
</dbReference>
<dbReference type="InterPro" id="IPR000787">
    <property type="entry name" value="Peptidase_M29"/>
</dbReference>
<keyword evidence="5 10" id="KW-0031">Aminopeptidase</keyword>
<keyword evidence="11" id="KW-1185">Reference proteome</keyword>
<dbReference type="Pfam" id="PF02073">
    <property type="entry name" value="Peptidase_M29"/>
    <property type="match status" value="1"/>
</dbReference>
<dbReference type="OrthoDB" id="9803993at2"/>
<dbReference type="Proteomes" id="UP000242850">
    <property type="component" value="Unassembled WGS sequence"/>
</dbReference>
<dbReference type="SUPFAM" id="SSF144052">
    <property type="entry name" value="Thermophilic metalloprotease-like"/>
    <property type="match status" value="1"/>
</dbReference>